<evidence type="ECO:0000256" key="2">
    <source>
        <dbReference type="ARBA" id="ARBA00009840"/>
    </source>
</evidence>
<gene>
    <name evidence="7" type="ORF">FYJ65_02810</name>
</gene>
<evidence type="ECO:0000313" key="8">
    <source>
        <dbReference type="Proteomes" id="UP000469424"/>
    </source>
</evidence>
<keyword evidence="3 5" id="KW-0175">Coiled coil</keyword>
<evidence type="ECO:0000313" key="7">
    <source>
        <dbReference type="EMBL" id="MST70278.1"/>
    </source>
</evidence>
<reference evidence="7 8" key="1">
    <citation type="submission" date="2019-08" db="EMBL/GenBank/DDBJ databases">
        <title>In-depth cultivation of the pig gut microbiome towards novel bacterial diversity and tailored functional studies.</title>
        <authorList>
            <person name="Wylensek D."/>
            <person name="Hitch T.C.A."/>
            <person name="Clavel T."/>
        </authorList>
    </citation>
    <scope>NUCLEOTIDE SEQUENCE [LARGE SCALE GENOMIC DNA]</scope>
    <source>
        <strain evidence="7 8">WCA-MUC-591-APC-4B</strain>
    </source>
</reference>
<organism evidence="7 8">
    <name type="scientific">Mogibacterium kristiansenii</name>
    <dbReference type="NCBI Taxonomy" id="2606708"/>
    <lineage>
        <taxon>Bacteria</taxon>
        <taxon>Bacillati</taxon>
        <taxon>Bacillota</taxon>
        <taxon>Clostridia</taxon>
        <taxon>Peptostreptococcales</taxon>
        <taxon>Anaerovoracaceae</taxon>
        <taxon>Mogibacterium</taxon>
    </lineage>
</organism>
<sequence>MLEQVLLILLVLMSAAIIALLWMLAGGVRRSGAKTGEYFRLYNQSAVETQKAIAQQQDALQRAVAQQQDARLKALDENFSRLRQENAQQIENIRKTVDEKLQDTLETKLTQSFGLVNERLEQVYKGLGEMQTIASNVGDLKKILSNVKTRGILGEVQLGGILEQILSPEQYEENVATRPGSSERVEFAVKLPGSGAGETVYLPIDAKFPGDTYSALQEAYDTGDKAEIELARKRLLTRIASEGKDICDKYIAVPYTTDFAVMFLPFEGLYAEVVRNGMIEMLQRKYRVTIAGPTTMAALLNSLQMGFNTLAIEKRSNEVWKLLASVRSEFDTFADVLQSTQHRLNQANADLDRLVGVRTRQIQRKLRNVSEMGNETEQKNLDE</sequence>
<dbReference type="Pfam" id="PF02646">
    <property type="entry name" value="RmuC"/>
    <property type="match status" value="1"/>
</dbReference>
<comment type="function">
    <text evidence="1">Involved in DNA recombination.</text>
</comment>
<keyword evidence="8" id="KW-1185">Reference proteome</keyword>
<accession>A0A6N7XGD4</accession>
<proteinExistence type="inferred from homology"/>
<dbReference type="RefSeq" id="WP_154553841.1">
    <property type="nucleotide sequence ID" value="NZ_JBJESO010000013.1"/>
</dbReference>
<comment type="similarity">
    <text evidence="2">Belongs to the RmuC family.</text>
</comment>
<feature type="transmembrane region" description="Helical" evidence="6">
    <location>
        <begin position="6"/>
        <end position="25"/>
    </location>
</feature>
<keyword evidence="6" id="KW-0472">Membrane</keyword>
<evidence type="ECO:0000256" key="4">
    <source>
        <dbReference type="ARBA" id="ARBA00023172"/>
    </source>
</evidence>
<dbReference type="PANTHER" id="PTHR30563:SF0">
    <property type="entry name" value="DNA RECOMBINATION PROTEIN RMUC"/>
    <property type="match status" value="1"/>
</dbReference>
<comment type="caution">
    <text evidence="7">The sequence shown here is derived from an EMBL/GenBank/DDBJ whole genome shotgun (WGS) entry which is preliminary data.</text>
</comment>
<evidence type="ECO:0000256" key="3">
    <source>
        <dbReference type="ARBA" id="ARBA00023054"/>
    </source>
</evidence>
<dbReference type="GO" id="GO:0006310">
    <property type="term" value="P:DNA recombination"/>
    <property type="evidence" value="ECO:0007669"/>
    <property type="project" value="UniProtKB-KW"/>
</dbReference>
<protein>
    <submittedName>
        <fullName evidence="7">DNA recombination protein RmuC</fullName>
    </submittedName>
</protein>
<dbReference type="Proteomes" id="UP000469424">
    <property type="component" value="Unassembled WGS sequence"/>
</dbReference>
<evidence type="ECO:0000256" key="6">
    <source>
        <dbReference type="SAM" id="Phobius"/>
    </source>
</evidence>
<evidence type="ECO:0000256" key="5">
    <source>
        <dbReference type="SAM" id="Coils"/>
    </source>
</evidence>
<keyword evidence="6" id="KW-0812">Transmembrane</keyword>
<dbReference type="AlphaFoldDB" id="A0A6N7XGD4"/>
<name>A0A6N7XGD4_9FIRM</name>
<keyword evidence="6" id="KW-1133">Transmembrane helix</keyword>
<feature type="coiled-coil region" evidence="5">
    <location>
        <begin position="46"/>
        <end position="92"/>
    </location>
</feature>
<dbReference type="PANTHER" id="PTHR30563">
    <property type="entry name" value="DNA RECOMBINATION PROTEIN RMUC"/>
    <property type="match status" value="1"/>
</dbReference>
<keyword evidence="4" id="KW-0233">DNA recombination</keyword>
<dbReference type="InterPro" id="IPR003798">
    <property type="entry name" value="DNA_recombination_RmuC"/>
</dbReference>
<evidence type="ECO:0000256" key="1">
    <source>
        <dbReference type="ARBA" id="ARBA00003416"/>
    </source>
</evidence>
<dbReference type="EMBL" id="VUNA01000004">
    <property type="protein sequence ID" value="MST70278.1"/>
    <property type="molecule type" value="Genomic_DNA"/>
</dbReference>